<protein>
    <recommendedName>
        <fullName evidence="4 12">Lysozyme</fullName>
        <ecNumber evidence="4 12">3.2.1.17</ecNumber>
    </recommendedName>
</protein>
<evidence type="ECO:0000256" key="9">
    <source>
        <dbReference type="ARBA" id="ARBA00023157"/>
    </source>
</evidence>
<dbReference type="FunFam" id="3.20.20.80:FF:000060">
    <property type="entry name" value="Lysozyme M1"/>
    <property type="match status" value="1"/>
</dbReference>
<dbReference type="GO" id="GO:0016052">
    <property type="term" value="P:carbohydrate catabolic process"/>
    <property type="evidence" value="ECO:0007669"/>
    <property type="project" value="TreeGrafter"/>
</dbReference>
<feature type="signal peptide" evidence="13">
    <location>
        <begin position="1"/>
        <end position="16"/>
    </location>
</feature>
<comment type="similarity">
    <text evidence="3 12">Belongs to the glycosyl hydrolase 25 family.</text>
</comment>
<evidence type="ECO:0000313" key="15">
    <source>
        <dbReference type="Proteomes" id="UP000675554"/>
    </source>
</evidence>
<evidence type="ECO:0000256" key="2">
    <source>
        <dbReference type="ARBA" id="ARBA00004613"/>
    </source>
</evidence>
<gene>
    <name evidence="14" type="ORF">KDA82_28095</name>
</gene>
<dbReference type="Proteomes" id="UP000675554">
    <property type="component" value="Unassembled WGS sequence"/>
</dbReference>
<dbReference type="GO" id="GO:0003796">
    <property type="term" value="F:lysozyme activity"/>
    <property type="evidence" value="ECO:0007669"/>
    <property type="project" value="UniProtKB-EC"/>
</dbReference>
<sequence length="231" mass="25300">MAVAAVALALAGGALAAPGPAGASAKPKGHDVSSHQGAVNWVRAKANGARFVYVKATEGTHYKNPYFARQFRDARKAGILHGTYHFARADKSSGTRQAAYFTANGGTWKRDGWTLPPAVDLEAAYGSRCHGLSKARMRAWIRAFSEETRRRTGRYPAIYTSTRWWKSCTGNSRAFAARHPLWLADWSRSAGPLPAGWGTRTIWQYANKGKLPGDQNLFNGSMAQLRRYARG</sequence>
<dbReference type="GO" id="GO:0016998">
    <property type="term" value="P:cell wall macromolecule catabolic process"/>
    <property type="evidence" value="ECO:0007669"/>
    <property type="project" value="InterPro"/>
</dbReference>
<dbReference type="EC" id="3.2.1.17" evidence="4 12"/>
<dbReference type="SUPFAM" id="SSF51445">
    <property type="entry name" value="(Trans)glycosidases"/>
    <property type="match status" value="1"/>
</dbReference>
<dbReference type="InterPro" id="IPR018077">
    <property type="entry name" value="Glyco_hydro_fam25_subgr"/>
</dbReference>
<evidence type="ECO:0000256" key="1">
    <source>
        <dbReference type="ARBA" id="ARBA00000632"/>
    </source>
</evidence>
<dbReference type="InterPro" id="IPR017853">
    <property type="entry name" value="GH"/>
</dbReference>
<keyword evidence="8 12" id="KW-0378">Hydrolase</keyword>
<evidence type="ECO:0000256" key="13">
    <source>
        <dbReference type="SAM" id="SignalP"/>
    </source>
</evidence>
<dbReference type="PANTHER" id="PTHR34135">
    <property type="entry name" value="LYSOZYME"/>
    <property type="match status" value="1"/>
</dbReference>
<evidence type="ECO:0000256" key="6">
    <source>
        <dbReference type="ARBA" id="ARBA00022529"/>
    </source>
</evidence>
<reference evidence="14" key="1">
    <citation type="submission" date="2021-04" db="EMBL/GenBank/DDBJ databases">
        <title>Sequencing of actinobacteria type strains.</title>
        <authorList>
            <person name="Nguyen G.-S."/>
            <person name="Wentzel A."/>
        </authorList>
    </citation>
    <scope>NUCLEOTIDE SEQUENCE</scope>
    <source>
        <strain evidence="14">DSM 42095</strain>
    </source>
</reference>
<evidence type="ECO:0000256" key="4">
    <source>
        <dbReference type="ARBA" id="ARBA00012732"/>
    </source>
</evidence>
<dbReference type="InterPro" id="IPR008270">
    <property type="entry name" value="Glyco_hydro_25_AS"/>
</dbReference>
<evidence type="ECO:0000313" key="14">
    <source>
        <dbReference type="EMBL" id="MBR7676799.1"/>
    </source>
</evidence>
<keyword evidence="6" id="KW-0929">Antimicrobial</keyword>
<dbReference type="GO" id="GO:0031640">
    <property type="term" value="P:killing of cells of another organism"/>
    <property type="evidence" value="ECO:0007669"/>
    <property type="project" value="UniProtKB-KW"/>
</dbReference>
<keyword evidence="9" id="KW-1015">Disulfide bond</keyword>
<feature type="chain" id="PRO_5039150595" description="Lysozyme" evidence="13">
    <location>
        <begin position="17"/>
        <end position="231"/>
    </location>
</feature>
<evidence type="ECO:0000256" key="8">
    <source>
        <dbReference type="ARBA" id="ARBA00022801"/>
    </source>
</evidence>
<dbReference type="GO" id="GO:0005576">
    <property type="term" value="C:extracellular region"/>
    <property type="evidence" value="ECO:0007669"/>
    <property type="project" value="UniProtKB-SubCell"/>
</dbReference>
<organism evidence="14 15">
    <name type="scientific">Streptomyces daliensis</name>
    <dbReference type="NCBI Taxonomy" id="299421"/>
    <lineage>
        <taxon>Bacteria</taxon>
        <taxon>Bacillati</taxon>
        <taxon>Actinomycetota</taxon>
        <taxon>Actinomycetes</taxon>
        <taxon>Kitasatosporales</taxon>
        <taxon>Streptomycetaceae</taxon>
        <taxon>Streptomyces</taxon>
    </lineage>
</organism>
<evidence type="ECO:0000256" key="3">
    <source>
        <dbReference type="ARBA" id="ARBA00010646"/>
    </source>
</evidence>
<comment type="catalytic activity">
    <reaction evidence="1 12">
        <text>Hydrolysis of (1-&gt;4)-beta-linkages between N-acetylmuramic acid and N-acetyl-D-glucosamine residues in a peptidoglycan and between N-acetyl-D-glucosamine residues in chitodextrins.</text>
        <dbReference type="EC" id="3.2.1.17"/>
    </reaction>
</comment>
<comment type="function">
    <text evidence="11">This enzyme has both lysozyme (acetylmuramidase) and diacetylmuramidase activities.</text>
</comment>
<evidence type="ECO:0000256" key="11">
    <source>
        <dbReference type="ARBA" id="ARBA00055588"/>
    </source>
</evidence>
<dbReference type="GO" id="GO:0009253">
    <property type="term" value="P:peptidoglycan catabolic process"/>
    <property type="evidence" value="ECO:0007669"/>
    <property type="project" value="InterPro"/>
</dbReference>
<dbReference type="CDD" id="cd06412">
    <property type="entry name" value="GH25_CH-type"/>
    <property type="match status" value="1"/>
</dbReference>
<keyword evidence="10 12" id="KW-0326">Glycosidase</keyword>
<dbReference type="AlphaFoldDB" id="A0A8T4IXA4"/>
<dbReference type="Pfam" id="PF01183">
    <property type="entry name" value="Glyco_hydro_25"/>
    <property type="match status" value="1"/>
</dbReference>
<evidence type="ECO:0000256" key="5">
    <source>
        <dbReference type="ARBA" id="ARBA00022525"/>
    </source>
</evidence>
<comment type="subcellular location">
    <subcellularLocation>
        <location evidence="2">Secreted</location>
    </subcellularLocation>
</comment>
<proteinExistence type="inferred from homology"/>
<keyword evidence="15" id="KW-1185">Reference proteome</keyword>
<dbReference type="EMBL" id="JAGSMN010000747">
    <property type="protein sequence ID" value="MBR7676799.1"/>
    <property type="molecule type" value="Genomic_DNA"/>
</dbReference>
<dbReference type="GO" id="GO:0042742">
    <property type="term" value="P:defense response to bacterium"/>
    <property type="evidence" value="ECO:0007669"/>
    <property type="project" value="UniProtKB-KW"/>
</dbReference>
<dbReference type="Gene3D" id="3.20.20.80">
    <property type="entry name" value="Glycosidases"/>
    <property type="match status" value="1"/>
</dbReference>
<comment type="caution">
    <text evidence="14">The sequence shown here is derived from an EMBL/GenBank/DDBJ whole genome shotgun (WGS) entry which is preliminary data.</text>
</comment>
<dbReference type="PROSITE" id="PS51904">
    <property type="entry name" value="GLYCOSYL_HYDROL_F25_2"/>
    <property type="match status" value="1"/>
</dbReference>
<evidence type="ECO:0000256" key="7">
    <source>
        <dbReference type="ARBA" id="ARBA00022638"/>
    </source>
</evidence>
<evidence type="ECO:0000256" key="12">
    <source>
        <dbReference type="RuleBase" id="RU361176"/>
    </source>
</evidence>
<dbReference type="PROSITE" id="PS00953">
    <property type="entry name" value="GLYCOSYL_HYDROL_F25_1"/>
    <property type="match status" value="1"/>
</dbReference>
<dbReference type="SMART" id="SM00641">
    <property type="entry name" value="Glyco_25"/>
    <property type="match status" value="1"/>
</dbReference>
<evidence type="ECO:0000256" key="10">
    <source>
        <dbReference type="ARBA" id="ARBA00023295"/>
    </source>
</evidence>
<keyword evidence="5" id="KW-0964">Secreted</keyword>
<accession>A0A8T4IXA4</accession>
<name>A0A8T4IXA4_9ACTN</name>
<keyword evidence="7" id="KW-0081">Bacteriolytic enzyme</keyword>
<keyword evidence="13" id="KW-0732">Signal</keyword>
<dbReference type="PANTHER" id="PTHR34135:SF2">
    <property type="entry name" value="LYSOZYME"/>
    <property type="match status" value="1"/>
</dbReference>
<dbReference type="InterPro" id="IPR002053">
    <property type="entry name" value="Glyco_hydro_25"/>
</dbReference>